<dbReference type="SUPFAM" id="SSF56112">
    <property type="entry name" value="Protein kinase-like (PK-like)"/>
    <property type="match status" value="1"/>
</dbReference>
<dbReference type="Proteomes" id="UP000694865">
    <property type="component" value="Unplaced"/>
</dbReference>
<dbReference type="Gene3D" id="1.10.510.10">
    <property type="entry name" value="Transferase(Phosphotransferase) domain 1"/>
    <property type="match status" value="2"/>
</dbReference>
<dbReference type="SMART" id="SM00220">
    <property type="entry name" value="S_TKc"/>
    <property type="match status" value="1"/>
</dbReference>
<evidence type="ECO:0000256" key="7">
    <source>
        <dbReference type="PROSITE-ProRule" id="PRU10141"/>
    </source>
</evidence>
<dbReference type="InterPro" id="IPR017441">
    <property type="entry name" value="Protein_kinase_ATP_BS"/>
</dbReference>
<sequence length="547" mass="61150">MAGCEVEGSSTGSMGTGSVLDFNNTEDERFHRSVAKKRKRANSEGQISGKETVKKDIERLVSSLPKLSTVFNITNKIGEGTFSAVYCARLTDYPQVDTKFALKHIIPTSHPSRIESELRCLQTIGGCDNVMGVQLLLRNGDNVVIVMPYFSHDKFSDYILDVSVNEVKEYMRNLFIALKRVHEFDIIHRDVKPSNFLYNRKTKQYSLVDFGLAHKAPVPTKHRQGTSTAPTTPKKKAKRLQSSSENEMKSSNRSPAKRQLSEDGRVPAKLTEVNPNTVTNHKLTRPNTFAKAFKSPKQTITAKKTFVPSRTKVQSKHLSFAKNEYLTKKSGISCVSPQHTCACYGKPQVCSVCLCRSNQTAPRAGTPGFRSPEVLLKCPDQTTAVDMWSAGVIFLTLLTGRYPFFKAPDDMTALAQIINIVGSQEMKAAARQYGKHLLCSQEQPALDLKTMCQKLRGKSSDKSPEQLLIARNRKLEESIVEPENDSPLSGKRCSPRLQKMNKESARERSWDEVPDCAYTLLKRLLDLNPHTRITAREALNHPFIVGV</sequence>
<dbReference type="GeneID" id="100367914"/>
<feature type="binding site" evidence="7">
    <location>
        <position position="103"/>
    </location>
    <ligand>
        <name>ATP</name>
        <dbReference type="ChEBI" id="CHEBI:30616"/>
    </ligand>
</feature>
<dbReference type="InterPro" id="IPR011009">
    <property type="entry name" value="Kinase-like_dom_sf"/>
</dbReference>
<evidence type="ECO:0000256" key="2">
    <source>
        <dbReference type="ARBA" id="ARBA00022527"/>
    </source>
</evidence>
<name>A0ABM0LZE5_SACKO</name>
<evidence type="ECO:0000256" key="4">
    <source>
        <dbReference type="ARBA" id="ARBA00022741"/>
    </source>
</evidence>
<evidence type="ECO:0000259" key="9">
    <source>
        <dbReference type="PROSITE" id="PS50011"/>
    </source>
</evidence>
<proteinExistence type="predicted"/>
<dbReference type="CDD" id="cd14019">
    <property type="entry name" value="STKc_Cdc7"/>
    <property type="match status" value="1"/>
</dbReference>
<keyword evidence="6 7" id="KW-0067">ATP-binding</keyword>
<feature type="compositionally biased region" description="Low complexity" evidence="8">
    <location>
        <begin position="8"/>
        <end position="18"/>
    </location>
</feature>
<dbReference type="EC" id="2.7.11.1" evidence="1"/>
<feature type="compositionally biased region" description="Polar residues" evidence="8">
    <location>
        <begin position="240"/>
        <end position="254"/>
    </location>
</feature>
<dbReference type="PANTHER" id="PTHR44167:SF23">
    <property type="entry name" value="CDC7 KINASE, ISOFORM A-RELATED"/>
    <property type="match status" value="1"/>
</dbReference>
<keyword evidence="2" id="KW-0723">Serine/threonine-protein kinase</keyword>
<feature type="region of interest" description="Disordered" evidence="8">
    <location>
        <begin position="1"/>
        <end position="49"/>
    </location>
</feature>
<evidence type="ECO:0000256" key="3">
    <source>
        <dbReference type="ARBA" id="ARBA00022679"/>
    </source>
</evidence>
<evidence type="ECO:0000313" key="11">
    <source>
        <dbReference type="RefSeq" id="XP_006813136.1"/>
    </source>
</evidence>
<evidence type="ECO:0000313" key="10">
    <source>
        <dbReference type="Proteomes" id="UP000694865"/>
    </source>
</evidence>
<dbReference type="InterPro" id="IPR008271">
    <property type="entry name" value="Ser/Thr_kinase_AS"/>
</dbReference>
<feature type="region of interest" description="Disordered" evidence="8">
    <location>
        <begin position="216"/>
        <end position="270"/>
    </location>
</feature>
<dbReference type="Pfam" id="PF00069">
    <property type="entry name" value="Pkinase"/>
    <property type="match status" value="2"/>
</dbReference>
<keyword evidence="10" id="KW-1185">Reference proteome</keyword>
<evidence type="ECO:0000256" key="5">
    <source>
        <dbReference type="ARBA" id="ARBA00022777"/>
    </source>
</evidence>
<dbReference type="Gene3D" id="3.30.200.20">
    <property type="entry name" value="Phosphorylase Kinase, domain 1"/>
    <property type="match status" value="1"/>
</dbReference>
<gene>
    <name evidence="11" type="primary">LOC100367914</name>
</gene>
<evidence type="ECO:0000256" key="6">
    <source>
        <dbReference type="ARBA" id="ARBA00022840"/>
    </source>
</evidence>
<feature type="domain" description="Protein kinase" evidence="9">
    <location>
        <begin position="71"/>
        <end position="544"/>
    </location>
</feature>
<keyword evidence="3" id="KW-0808">Transferase</keyword>
<evidence type="ECO:0000256" key="1">
    <source>
        <dbReference type="ARBA" id="ARBA00012513"/>
    </source>
</evidence>
<dbReference type="RefSeq" id="XP_006813136.1">
    <property type="nucleotide sequence ID" value="XM_006813073.1"/>
</dbReference>
<dbReference type="PROSITE" id="PS00107">
    <property type="entry name" value="PROTEIN_KINASE_ATP"/>
    <property type="match status" value="1"/>
</dbReference>
<evidence type="ECO:0000256" key="8">
    <source>
        <dbReference type="SAM" id="MobiDB-lite"/>
    </source>
</evidence>
<dbReference type="PROSITE" id="PS50011">
    <property type="entry name" value="PROTEIN_KINASE_DOM"/>
    <property type="match status" value="1"/>
</dbReference>
<feature type="region of interest" description="Disordered" evidence="8">
    <location>
        <begin position="479"/>
        <end position="506"/>
    </location>
</feature>
<reference evidence="11" key="1">
    <citation type="submission" date="2025-08" db="UniProtKB">
        <authorList>
            <consortium name="RefSeq"/>
        </authorList>
    </citation>
    <scope>IDENTIFICATION</scope>
    <source>
        <tissue evidence="11">Testes</tissue>
    </source>
</reference>
<dbReference type="PROSITE" id="PS00108">
    <property type="entry name" value="PROTEIN_KINASE_ST"/>
    <property type="match status" value="1"/>
</dbReference>
<dbReference type="InterPro" id="IPR000719">
    <property type="entry name" value="Prot_kinase_dom"/>
</dbReference>
<protein>
    <recommendedName>
        <fullName evidence="1">non-specific serine/threonine protein kinase</fullName>
        <ecNumber evidence="1">2.7.11.1</ecNumber>
    </recommendedName>
</protein>
<dbReference type="PANTHER" id="PTHR44167">
    <property type="entry name" value="OVARIAN-SPECIFIC SERINE/THREONINE-PROTEIN KINASE LOK-RELATED"/>
    <property type="match status" value="1"/>
</dbReference>
<keyword evidence="4 7" id="KW-0547">Nucleotide-binding</keyword>
<organism evidence="10 11">
    <name type="scientific">Saccoglossus kowalevskii</name>
    <name type="common">Acorn worm</name>
    <dbReference type="NCBI Taxonomy" id="10224"/>
    <lineage>
        <taxon>Eukaryota</taxon>
        <taxon>Metazoa</taxon>
        <taxon>Hemichordata</taxon>
        <taxon>Enteropneusta</taxon>
        <taxon>Harrimaniidae</taxon>
        <taxon>Saccoglossus</taxon>
    </lineage>
</organism>
<keyword evidence="5" id="KW-0418">Kinase</keyword>
<accession>A0ABM0LZE5</accession>